<reference evidence="1 2" key="1">
    <citation type="submission" date="2019-05" db="EMBL/GenBank/DDBJ databases">
        <title>Draft genome sequence of Nonomuraea zeae DSM 100528.</title>
        <authorList>
            <person name="Saricaoglu S."/>
            <person name="Isik K."/>
        </authorList>
    </citation>
    <scope>NUCLEOTIDE SEQUENCE [LARGE SCALE GENOMIC DNA]</scope>
    <source>
        <strain evidence="1 2">DSM 100528</strain>
    </source>
</reference>
<dbReference type="Proteomes" id="UP000306628">
    <property type="component" value="Unassembled WGS sequence"/>
</dbReference>
<dbReference type="AlphaFoldDB" id="A0A5S4FYJ5"/>
<dbReference type="RefSeq" id="WP_138695876.1">
    <property type="nucleotide sequence ID" value="NZ_JBHSAZ010000033.1"/>
</dbReference>
<dbReference type="EMBL" id="VCKX01000218">
    <property type="protein sequence ID" value="TMR25875.1"/>
    <property type="molecule type" value="Genomic_DNA"/>
</dbReference>
<gene>
    <name evidence="1" type="ORF">ETD85_44450</name>
</gene>
<dbReference type="Gene3D" id="3.40.50.720">
    <property type="entry name" value="NAD(P)-binding Rossmann-like Domain"/>
    <property type="match status" value="1"/>
</dbReference>
<proteinExistence type="predicted"/>
<accession>A0A5S4FYJ5</accession>
<protein>
    <submittedName>
        <fullName evidence="1">Uncharacterized protein</fullName>
    </submittedName>
</protein>
<evidence type="ECO:0000313" key="2">
    <source>
        <dbReference type="Proteomes" id="UP000306628"/>
    </source>
</evidence>
<organism evidence="1 2">
    <name type="scientific">Nonomuraea zeae</name>
    <dbReference type="NCBI Taxonomy" id="1642303"/>
    <lineage>
        <taxon>Bacteria</taxon>
        <taxon>Bacillati</taxon>
        <taxon>Actinomycetota</taxon>
        <taxon>Actinomycetes</taxon>
        <taxon>Streptosporangiales</taxon>
        <taxon>Streptosporangiaceae</taxon>
        <taxon>Nonomuraea</taxon>
    </lineage>
</organism>
<name>A0A5S4FYJ5_9ACTN</name>
<comment type="caution">
    <text evidence="1">The sequence shown here is derived from an EMBL/GenBank/DDBJ whole genome shotgun (WGS) entry which is preliminary data.</text>
</comment>
<keyword evidence="2" id="KW-1185">Reference proteome</keyword>
<evidence type="ECO:0000313" key="1">
    <source>
        <dbReference type="EMBL" id="TMR25875.1"/>
    </source>
</evidence>
<sequence>MRRSGTRIEDYDEIAGARRAATLATYGHQPGGPARAAEAIITVTEAEQPPLSLPLGEVAYDVAQDRLDSLRTSFDAWRELTLGADHPTTSA</sequence>